<comment type="function">
    <text evidence="8">Produces ATP from ADP in the presence of a proton gradient across the membrane.</text>
</comment>
<dbReference type="Pfam" id="PF00401">
    <property type="entry name" value="ATP-synt_DE"/>
    <property type="match status" value="1"/>
</dbReference>
<dbReference type="HAMAP" id="MF_00530">
    <property type="entry name" value="ATP_synth_epsil_bac"/>
    <property type="match status" value="1"/>
</dbReference>
<keyword evidence="3 8" id="KW-0813">Transport</keyword>
<sequence length="137" mass="15038">MSSARTVRLNIITPDETVFSGEASFIVARSVGGELGILPKHAPMVAALSIWPLRVDTADGGSHYFAVFGGFMDVQPDEVTIVTPNCEVPASIDVDRAQRAKERAEKRLKERAEDIDIDRARLALARALMRLDVAKYK</sequence>
<keyword evidence="8" id="KW-1003">Cell membrane</keyword>
<dbReference type="NCBIfam" id="TIGR01216">
    <property type="entry name" value="ATP_synt_epsi"/>
    <property type="match status" value="1"/>
</dbReference>
<accession>A0ABS2GFV1</accession>
<evidence type="ECO:0000256" key="1">
    <source>
        <dbReference type="ARBA" id="ARBA00004202"/>
    </source>
</evidence>
<dbReference type="InterPro" id="IPR020546">
    <property type="entry name" value="ATP_synth_F1_dsu/esu_N"/>
</dbReference>
<organism evidence="12 13">
    <name type="scientific">Veillonella magna</name>
    <dbReference type="NCBI Taxonomy" id="464322"/>
    <lineage>
        <taxon>Bacteria</taxon>
        <taxon>Bacillati</taxon>
        <taxon>Bacillota</taxon>
        <taxon>Negativicutes</taxon>
        <taxon>Veillonellales</taxon>
        <taxon>Veillonellaceae</taxon>
        <taxon>Veillonella</taxon>
    </lineage>
</organism>
<feature type="domain" description="ATP synthase F1 complex delta/epsilon subunit N-terminal" evidence="11">
    <location>
        <begin position="8"/>
        <end position="83"/>
    </location>
</feature>
<protein>
    <recommendedName>
        <fullName evidence="8">ATP synthase epsilon chain</fullName>
    </recommendedName>
    <alternativeName>
        <fullName evidence="8">ATP synthase F1 sector epsilon subunit</fullName>
    </alternativeName>
    <alternativeName>
        <fullName evidence="8">F-ATPase epsilon subunit</fullName>
    </alternativeName>
</protein>
<dbReference type="RefSeq" id="WP_205087933.1">
    <property type="nucleotide sequence ID" value="NZ_JACJLA010000010.1"/>
</dbReference>
<evidence type="ECO:0000259" key="11">
    <source>
        <dbReference type="Pfam" id="PF02823"/>
    </source>
</evidence>
<keyword evidence="4 8" id="KW-0406">Ion transport</keyword>
<keyword evidence="8" id="KW-0375">Hydrogen ion transport</keyword>
<evidence type="ECO:0000256" key="8">
    <source>
        <dbReference type="HAMAP-Rule" id="MF_00530"/>
    </source>
</evidence>
<evidence type="ECO:0000256" key="2">
    <source>
        <dbReference type="ARBA" id="ARBA00005712"/>
    </source>
</evidence>
<dbReference type="SUPFAM" id="SSF46604">
    <property type="entry name" value="Epsilon subunit of F1F0-ATP synthase C-terminal domain"/>
    <property type="match status" value="1"/>
</dbReference>
<keyword evidence="13" id="KW-1185">Reference proteome</keyword>
<dbReference type="InterPro" id="IPR001469">
    <property type="entry name" value="ATP_synth_F1_dsu/esu"/>
</dbReference>
<dbReference type="Pfam" id="PF02823">
    <property type="entry name" value="ATP-synt_DE_N"/>
    <property type="match status" value="1"/>
</dbReference>
<feature type="domain" description="ATP synthase epsilon subunit C-terminal" evidence="10">
    <location>
        <begin position="92"/>
        <end position="135"/>
    </location>
</feature>
<evidence type="ECO:0000313" key="13">
    <source>
        <dbReference type="Proteomes" id="UP000707138"/>
    </source>
</evidence>
<dbReference type="InterPro" id="IPR036771">
    <property type="entry name" value="ATPsynth_dsu/esu_N"/>
</dbReference>
<keyword evidence="5 8" id="KW-0472">Membrane</keyword>
<dbReference type="Gene3D" id="2.60.15.10">
    <property type="entry name" value="F0F1 ATP synthase delta/epsilon subunit, N-terminal"/>
    <property type="match status" value="1"/>
</dbReference>
<evidence type="ECO:0000256" key="4">
    <source>
        <dbReference type="ARBA" id="ARBA00023065"/>
    </source>
</evidence>
<name>A0ABS2GFV1_9FIRM</name>
<evidence type="ECO:0000256" key="7">
    <source>
        <dbReference type="ARBA" id="ARBA00023310"/>
    </source>
</evidence>
<dbReference type="CDD" id="cd12152">
    <property type="entry name" value="F1-ATPase_delta"/>
    <property type="match status" value="1"/>
</dbReference>
<evidence type="ECO:0000256" key="9">
    <source>
        <dbReference type="RuleBase" id="RU003656"/>
    </source>
</evidence>
<gene>
    <name evidence="8" type="primary">atpC</name>
    <name evidence="12" type="ORF">H6A01_06210</name>
</gene>
<evidence type="ECO:0000256" key="6">
    <source>
        <dbReference type="ARBA" id="ARBA00023196"/>
    </source>
</evidence>
<keyword evidence="7 8" id="KW-0066">ATP synthesis</keyword>
<keyword evidence="6 8" id="KW-0139">CF(1)</keyword>
<dbReference type="InterPro" id="IPR036794">
    <property type="entry name" value="ATP_F1_dsu/esu_C_sf"/>
</dbReference>
<comment type="caution">
    <text evidence="12">The sequence shown here is derived from an EMBL/GenBank/DDBJ whole genome shotgun (WGS) entry which is preliminary data.</text>
</comment>
<evidence type="ECO:0000259" key="10">
    <source>
        <dbReference type="Pfam" id="PF00401"/>
    </source>
</evidence>
<dbReference type="PANTHER" id="PTHR13822">
    <property type="entry name" value="ATP SYNTHASE DELTA/EPSILON CHAIN"/>
    <property type="match status" value="1"/>
</dbReference>
<comment type="similarity">
    <text evidence="2 8 9">Belongs to the ATPase epsilon chain family.</text>
</comment>
<dbReference type="PANTHER" id="PTHR13822:SF10">
    <property type="entry name" value="ATP SYNTHASE EPSILON CHAIN, CHLOROPLASTIC"/>
    <property type="match status" value="1"/>
</dbReference>
<dbReference type="SUPFAM" id="SSF51344">
    <property type="entry name" value="Epsilon subunit of F1F0-ATP synthase N-terminal domain"/>
    <property type="match status" value="1"/>
</dbReference>
<dbReference type="InterPro" id="IPR020547">
    <property type="entry name" value="ATP_synth_F1_esu_C"/>
</dbReference>
<comment type="subcellular location">
    <subcellularLocation>
        <location evidence="1 8">Cell membrane</location>
        <topology evidence="1 8">Peripheral membrane protein</topology>
    </subcellularLocation>
</comment>
<evidence type="ECO:0000256" key="5">
    <source>
        <dbReference type="ARBA" id="ARBA00023136"/>
    </source>
</evidence>
<evidence type="ECO:0000313" key="12">
    <source>
        <dbReference type="EMBL" id="MBM6912916.1"/>
    </source>
</evidence>
<dbReference type="EMBL" id="JACJLA010000010">
    <property type="protein sequence ID" value="MBM6912916.1"/>
    <property type="molecule type" value="Genomic_DNA"/>
</dbReference>
<evidence type="ECO:0000256" key="3">
    <source>
        <dbReference type="ARBA" id="ARBA00022448"/>
    </source>
</evidence>
<dbReference type="Proteomes" id="UP000707138">
    <property type="component" value="Unassembled WGS sequence"/>
</dbReference>
<comment type="subunit">
    <text evidence="8 9">F-type ATPases have 2 components, CF(1) - the catalytic core - and CF(0) - the membrane proton channel. CF(1) has five subunits: alpha(3), beta(3), gamma(1), delta(1), epsilon(1). CF(0) has three main subunits: a, b and c.</text>
</comment>
<reference evidence="12 13" key="1">
    <citation type="journal article" date="2021" name="Sci. Rep.">
        <title>The distribution of antibiotic resistance genes in chicken gut microbiota commensals.</title>
        <authorList>
            <person name="Juricova H."/>
            <person name="Matiasovicova J."/>
            <person name="Kubasova T."/>
            <person name="Cejkova D."/>
            <person name="Rychlik I."/>
        </authorList>
    </citation>
    <scope>NUCLEOTIDE SEQUENCE [LARGE SCALE GENOMIC DNA]</scope>
    <source>
        <strain evidence="12 13">An537</strain>
    </source>
</reference>
<dbReference type="Gene3D" id="1.20.5.440">
    <property type="entry name" value="ATP synthase delta/epsilon subunit, C-terminal domain"/>
    <property type="match status" value="1"/>
</dbReference>
<proteinExistence type="inferred from homology"/>
<dbReference type="NCBIfam" id="NF001846">
    <property type="entry name" value="PRK00571.1-3"/>
    <property type="match status" value="1"/>
</dbReference>